<reference evidence="3 4" key="1">
    <citation type="journal article" date="2016" name="Nat. Commun.">
        <title>Ectomycorrhizal ecology is imprinted in the genome of the dominant symbiotic fungus Cenococcum geophilum.</title>
        <authorList>
            <consortium name="DOE Joint Genome Institute"/>
            <person name="Peter M."/>
            <person name="Kohler A."/>
            <person name="Ohm R.A."/>
            <person name="Kuo A."/>
            <person name="Krutzmann J."/>
            <person name="Morin E."/>
            <person name="Arend M."/>
            <person name="Barry K.W."/>
            <person name="Binder M."/>
            <person name="Choi C."/>
            <person name="Clum A."/>
            <person name="Copeland A."/>
            <person name="Grisel N."/>
            <person name="Haridas S."/>
            <person name="Kipfer T."/>
            <person name="LaButti K."/>
            <person name="Lindquist E."/>
            <person name="Lipzen A."/>
            <person name="Maire R."/>
            <person name="Meier B."/>
            <person name="Mihaltcheva S."/>
            <person name="Molinier V."/>
            <person name="Murat C."/>
            <person name="Poggeler S."/>
            <person name="Quandt C.A."/>
            <person name="Sperisen C."/>
            <person name="Tritt A."/>
            <person name="Tisserant E."/>
            <person name="Crous P.W."/>
            <person name="Henrissat B."/>
            <person name="Nehls U."/>
            <person name="Egli S."/>
            <person name="Spatafora J.W."/>
            <person name="Grigoriev I.V."/>
            <person name="Martin F.M."/>
        </authorList>
    </citation>
    <scope>NUCLEOTIDE SEQUENCE [LARGE SCALE GENOMIC DNA]</scope>
    <source>
        <strain evidence="3 4">CBS 459.81</strain>
    </source>
</reference>
<feature type="domain" description="DUF6594" evidence="2">
    <location>
        <begin position="14"/>
        <end position="289"/>
    </location>
</feature>
<keyword evidence="4" id="KW-1185">Reference proteome</keyword>
<gene>
    <name evidence="3" type="ORF">K432DRAFT_407030</name>
</gene>
<dbReference type="Proteomes" id="UP000250266">
    <property type="component" value="Unassembled WGS sequence"/>
</dbReference>
<dbReference type="InterPro" id="IPR046529">
    <property type="entry name" value="DUF6594"/>
</dbReference>
<feature type="transmembrane region" description="Helical" evidence="1">
    <location>
        <begin position="222"/>
        <end position="245"/>
    </location>
</feature>
<keyword evidence="1" id="KW-0812">Transmembrane</keyword>
<protein>
    <recommendedName>
        <fullName evidence="2">DUF6594 domain-containing protein</fullName>
    </recommendedName>
</protein>
<dbReference type="AlphaFoldDB" id="A0A8E2JD88"/>
<dbReference type="PANTHER" id="PTHR34502:SF5">
    <property type="entry name" value="DUF6594 DOMAIN-CONTAINING PROTEIN"/>
    <property type="match status" value="1"/>
</dbReference>
<dbReference type="OrthoDB" id="5342093at2759"/>
<evidence type="ECO:0000313" key="3">
    <source>
        <dbReference type="EMBL" id="OCK77779.1"/>
    </source>
</evidence>
<accession>A0A8E2JD88</accession>
<evidence type="ECO:0000313" key="4">
    <source>
        <dbReference type="Proteomes" id="UP000250266"/>
    </source>
</evidence>
<evidence type="ECO:0000256" key="1">
    <source>
        <dbReference type="SAM" id="Phobius"/>
    </source>
</evidence>
<organism evidence="3 4">
    <name type="scientific">Lepidopterella palustris CBS 459.81</name>
    <dbReference type="NCBI Taxonomy" id="1314670"/>
    <lineage>
        <taxon>Eukaryota</taxon>
        <taxon>Fungi</taxon>
        <taxon>Dikarya</taxon>
        <taxon>Ascomycota</taxon>
        <taxon>Pezizomycotina</taxon>
        <taxon>Dothideomycetes</taxon>
        <taxon>Pleosporomycetidae</taxon>
        <taxon>Mytilinidiales</taxon>
        <taxon>Argynnaceae</taxon>
        <taxon>Lepidopterella</taxon>
    </lineage>
</organism>
<feature type="transmembrane region" description="Helical" evidence="1">
    <location>
        <begin position="277"/>
        <end position="297"/>
    </location>
</feature>
<name>A0A8E2JD88_9PEZI</name>
<proteinExistence type="predicted"/>
<feature type="transmembrane region" description="Helical" evidence="1">
    <location>
        <begin position="252"/>
        <end position="271"/>
    </location>
</feature>
<keyword evidence="1" id="KW-1133">Transmembrane helix</keyword>
<dbReference type="Pfam" id="PF20237">
    <property type="entry name" value="DUF6594"/>
    <property type="match status" value="1"/>
</dbReference>
<keyword evidence="1" id="KW-0472">Membrane</keyword>
<sequence length="303" mass="34275">MATPTLAGEPVRGYPSLSKLMGSISETAIFQKFSTLTARDLLYRQAELKHLLQRLEDMERKDSQSGKEEDRSWFARDWYQLSIEIDEKGNHSEQWNLFKEIREKLWSYREALIQAATIEGYPEPKNFDLNVIQHHLDQIHEGGGLTLLGLDSQIWGSTNGMVVPALDLMVLRRRDNLSGDSFTSWFTGILLPFFDKIYGYRFNKIDPRYGLPGYMAGPLLETTFKICTVIASLLPIASITVLFCVNSMAWRLVTMAILSIVFASCLSVFANPRRSELFTATSAFASVLVVFIGSNNINNNIGR</sequence>
<evidence type="ECO:0000259" key="2">
    <source>
        <dbReference type="Pfam" id="PF20237"/>
    </source>
</evidence>
<dbReference type="EMBL" id="KV745101">
    <property type="protein sequence ID" value="OCK77779.1"/>
    <property type="molecule type" value="Genomic_DNA"/>
</dbReference>
<dbReference type="PANTHER" id="PTHR34502">
    <property type="entry name" value="DUF6594 DOMAIN-CONTAINING PROTEIN-RELATED"/>
    <property type="match status" value="1"/>
</dbReference>